<evidence type="ECO:0000259" key="9">
    <source>
        <dbReference type="PROSITE" id="PS50240"/>
    </source>
</evidence>
<dbReference type="EMBL" id="CAJPEV010004139">
    <property type="protein sequence ID" value="CAG0901244.1"/>
    <property type="molecule type" value="Genomic_DNA"/>
</dbReference>
<dbReference type="EMBL" id="LR903656">
    <property type="protein sequence ID" value="CAD7252131.1"/>
    <property type="molecule type" value="Genomic_DNA"/>
</dbReference>
<dbReference type="InterPro" id="IPR001254">
    <property type="entry name" value="Trypsin_dom"/>
</dbReference>
<proteinExistence type="predicted"/>
<dbReference type="FunFam" id="2.40.10.10:FF:000068">
    <property type="entry name" value="transmembrane protease serine 2"/>
    <property type="match status" value="1"/>
</dbReference>
<feature type="domain" description="Peptidase S1" evidence="9">
    <location>
        <begin position="424"/>
        <end position="607"/>
    </location>
</feature>
<protein>
    <recommendedName>
        <fullName evidence="9">Peptidase S1 domain-containing protein</fullName>
    </recommendedName>
</protein>
<dbReference type="PROSITE" id="PS50240">
    <property type="entry name" value="TRYPSIN_DOM"/>
    <property type="match status" value="1"/>
</dbReference>
<dbReference type="SUPFAM" id="SSF52058">
    <property type="entry name" value="L domain-like"/>
    <property type="match status" value="1"/>
</dbReference>
<dbReference type="PANTHER" id="PTHR24250:SF65">
    <property type="entry name" value="CHYMOTRYPSINOGEN B"/>
    <property type="match status" value="1"/>
</dbReference>
<keyword evidence="11" id="KW-1185">Reference proteome</keyword>
<organism evidence="10">
    <name type="scientific">Darwinula stevensoni</name>
    <dbReference type="NCBI Taxonomy" id="69355"/>
    <lineage>
        <taxon>Eukaryota</taxon>
        <taxon>Metazoa</taxon>
        <taxon>Ecdysozoa</taxon>
        <taxon>Arthropoda</taxon>
        <taxon>Crustacea</taxon>
        <taxon>Oligostraca</taxon>
        <taxon>Ostracoda</taxon>
        <taxon>Podocopa</taxon>
        <taxon>Podocopida</taxon>
        <taxon>Darwinulocopina</taxon>
        <taxon>Darwinuloidea</taxon>
        <taxon>Darwinulidae</taxon>
        <taxon>Darwinula</taxon>
    </lineage>
</organism>
<dbReference type="Gene3D" id="2.40.10.10">
    <property type="entry name" value="Trypsin-like serine proteases"/>
    <property type="match status" value="1"/>
</dbReference>
<evidence type="ECO:0000256" key="6">
    <source>
        <dbReference type="ARBA" id="ARBA00023145"/>
    </source>
</evidence>
<evidence type="ECO:0000313" key="11">
    <source>
        <dbReference type="Proteomes" id="UP000677054"/>
    </source>
</evidence>
<dbReference type="SUPFAM" id="SSF50494">
    <property type="entry name" value="Trypsin-like serine proteases"/>
    <property type="match status" value="1"/>
</dbReference>
<keyword evidence="6" id="KW-0865">Zymogen</keyword>
<name>A0A7R9ADE3_9CRUS</name>
<keyword evidence="4" id="KW-0378">Hydrolase</keyword>
<reference evidence="10" key="1">
    <citation type="submission" date="2020-11" db="EMBL/GenBank/DDBJ databases">
        <authorList>
            <person name="Tran Van P."/>
        </authorList>
    </citation>
    <scope>NUCLEOTIDE SEQUENCE</scope>
</reference>
<evidence type="ECO:0000256" key="8">
    <source>
        <dbReference type="SAM" id="MobiDB-lite"/>
    </source>
</evidence>
<feature type="compositionally biased region" description="Pro residues" evidence="8">
    <location>
        <begin position="1"/>
        <end position="11"/>
    </location>
</feature>
<evidence type="ECO:0000313" key="10">
    <source>
        <dbReference type="EMBL" id="CAD7252131.1"/>
    </source>
</evidence>
<dbReference type="SMART" id="SM00020">
    <property type="entry name" value="Tryp_SPc"/>
    <property type="match status" value="1"/>
</dbReference>
<dbReference type="OrthoDB" id="10059102at2759"/>
<dbReference type="InterPro" id="IPR001611">
    <property type="entry name" value="Leu-rich_rpt"/>
</dbReference>
<evidence type="ECO:0000256" key="3">
    <source>
        <dbReference type="ARBA" id="ARBA00022670"/>
    </source>
</evidence>
<evidence type="ECO:0000256" key="7">
    <source>
        <dbReference type="ARBA" id="ARBA00023157"/>
    </source>
</evidence>
<feature type="compositionally biased region" description="Basic and acidic residues" evidence="8">
    <location>
        <begin position="27"/>
        <end position="42"/>
    </location>
</feature>
<dbReference type="InterPro" id="IPR043504">
    <property type="entry name" value="Peptidase_S1_PA_chymotrypsin"/>
</dbReference>
<gene>
    <name evidence="10" type="ORF">DSTB1V02_LOCUS11892</name>
</gene>
<keyword evidence="7" id="KW-1015">Disulfide bond</keyword>
<keyword evidence="2" id="KW-0964">Secreted</keyword>
<dbReference type="AlphaFoldDB" id="A0A7R9ADE3"/>
<evidence type="ECO:0000256" key="5">
    <source>
        <dbReference type="ARBA" id="ARBA00022825"/>
    </source>
</evidence>
<dbReference type="GO" id="GO:0006508">
    <property type="term" value="P:proteolysis"/>
    <property type="evidence" value="ECO:0007669"/>
    <property type="project" value="UniProtKB-KW"/>
</dbReference>
<dbReference type="InterPro" id="IPR009003">
    <property type="entry name" value="Peptidase_S1_PA"/>
</dbReference>
<keyword evidence="3" id="KW-0645">Protease</keyword>
<dbReference type="GO" id="GO:0005576">
    <property type="term" value="C:extracellular region"/>
    <property type="evidence" value="ECO:0007669"/>
    <property type="project" value="UniProtKB-SubCell"/>
</dbReference>
<evidence type="ECO:0000256" key="1">
    <source>
        <dbReference type="ARBA" id="ARBA00004613"/>
    </source>
</evidence>
<dbReference type="Gene3D" id="3.80.10.10">
    <property type="entry name" value="Ribonuclease Inhibitor"/>
    <property type="match status" value="1"/>
</dbReference>
<comment type="subcellular location">
    <subcellularLocation>
        <location evidence="1">Secreted</location>
    </subcellularLocation>
</comment>
<accession>A0A7R9ADE3</accession>
<dbReference type="InterPro" id="IPR032675">
    <property type="entry name" value="LRR_dom_sf"/>
</dbReference>
<dbReference type="PROSITE" id="PS51450">
    <property type="entry name" value="LRR"/>
    <property type="match status" value="1"/>
</dbReference>
<keyword evidence="5" id="KW-0720">Serine protease</keyword>
<evidence type="ECO:0000256" key="4">
    <source>
        <dbReference type="ARBA" id="ARBA00022801"/>
    </source>
</evidence>
<dbReference type="GO" id="GO:0004252">
    <property type="term" value="F:serine-type endopeptidase activity"/>
    <property type="evidence" value="ECO:0007669"/>
    <property type="project" value="InterPro"/>
</dbReference>
<dbReference type="Pfam" id="PF00089">
    <property type="entry name" value="Trypsin"/>
    <property type="match status" value="1"/>
</dbReference>
<feature type="region of interest" description="Disordered" evidence="8">
    <location>
        <begin position="411"/>
        <end position="430"/>
    </location>
</feature>
<dbReference type="Proteomes" id="UP000677054">
    <property type="component" value="Unassembled WGS sequence"/>
</dbReference>
<feature type="region of interest" description="Disordered" evidence="8">
    <location>
        <begin position="1"/>
        <end position="60"/>
    </location>
</feature>
<evidence type="ECO:0000256" key="2">
    <source>
        <dbReference type="ARBA" id="ARBA00022525"/>
    </source>
</evidence>
<sequence length="614" mass="69058">MSNWSPAPPLRVPKIQARGLAVPGGAREQKEDAPHQEQEQRVHLLRPLPDQQPEVQAQPRRMRCPLQQPVEHRLIGRREVCIADLQEDSQEERQQRIQRLVRMEKELQGTKHFFLRPRLQAFDDQALSVGVRWRLGWLSVPSTNWVQRGIVCTAGNTAVLHDAQIINLVPPHPLLLGNLGDLTCSMSKTPGYFPLHLLVLRGVARSECGLLGCNNQSKYPRRILQCILALHPTHLKILDLHGNALETVSALESESLQELYLYDNQIVTFQGKLTIPNLKNLNIGLTMNTSVELWSNQIDSLEQKSFRPMLEELSKGNGYISLFGNPTRCDCSVAWLISSPDLLKSVKDAYCLDGTAFTDFDATLFKRCRLCEHECVDLKQASSCSPGTTTPSRPHDCRPEESCCKPKIPKENPPKCGSKRNVHSSGAANTSMDQTPLNFDEWPWQVAIYSVKEQSIICGGALIREKWVLTSAGCLNKFQDPRTLLVHLEKLHSNESRDDQSMEPIKVSKIILHDDFNAENYDSNVALLKLRKRAQLSQRVQLVCLPSNPGVNLKEGTRGWVVNWGLNGTTEDMVVSKCRQDTAHPITRATSDKVFCSTNNSKNSDSGLLFHFNK</sequence>
<dbReference type="PANTHER" id="PTHR24250">
    <property type="entry name" value="CHYMOTRYPSIN-RELATED"/>
    <property type="match status" value="1"/>
</dbReference>